<sequence length="254" mass="28578" precursor="true">MSRIAIGRVLPAACAAILMIAHAESAPAAPPGVETRVRPTVTGEERSRQPDIWALEVYYKSVRMIWVEIPDPKTGELRKELIWYLPYRVVNRQIKGSLPPVGPDGKRPKFVPEFELVTKDNGVQQVYFDEIIPAAQAAINRREGRTGSNKYKNSVEIVGAIPELTDADAKLEQSTYGVAIWRGVDPKTDFFRIFMSGFSNGYIKVGDDRIDRRTIIQEYTRPGDELDQDEGEIKPDGHPEWIYRPSDDAAPKKP</sequence>
<keyword evidence="2" id="KW-0732">Signal</keyword>
<keyword evidence="4" id="KW-1185">Reference proteome</keyword>
<evidence type="ECO:0000256" key="1">
    <source>
        <dbReference type="SAM" id="MobiDB-lite"/>
    </source>
</evidence>
<proteinExistence type="predicted"/>
<reference evidence="3 4" key="1">
    <citation type="submission" date="2019-02" db="EMBL/GenBank/DDBJ databases">
        <title>Deep-cultivation of Planctomycetes and their phenomic and genomic characterization uncovers novel biology.</title>
        <authorList>
            <person name="Wiegand S."/>
            <person name="Jogler M."/>
            <person name="Boedeker C."/>
            <person name="Pinto D."/>
            <person name="Vollmers J."/>
            <person name="Rivas-Marin E."/>
            <person name="Kohn T."/>
            <person name="Peeters S.H."/>
            <person name="Heuer A."/>
            <person name="Rast P."/>
            <person name="Oberbeckmann S."/>
            <person name="Bunk B."/>
            <person name="Jeske O."/>
            <person name="Meyerdierks A."/>
            <person name="Storesund J.E."/>
            <person name="Kallscheuer N."/>
            <person name="Luecker S."/>
            <person name="Lage O.M."/>
            <person name="Pohl T."/>
            <person name="Merkel B.J."/>
            <person name="Hornburger P."/>
            <person name="Mueller R.-W."/>
            <person name="Bruemmer F."/>
            <person name="Labrenz M."/>
            <person name="Spormann A.M."/>
            <person name="Op Den Camp H."/>
            <person name="Overmann J."/>
            <person name="Amann R."/>
            <person name="Jetten M.S.M."/>
            <person name="Mascher T."/>
            <person name="Medema M.H."/>
            <person name="Devos D.P."/>
            <person name="Kaster A.-K."/>
            <person name="Ovreas L."/>
            <person name="Rohde M."/>
            <person name="Galperin M.Y."/>
            <person name="Jogler C."/>
        </authorList>
    </citation>
    <scope>NUCLEOTIDE SEQUENCE [LARGE SCALE GENOMIC DNA]</scope>
    <source>
        <strain evidence="3 4">CA54</strain>
    </source>
</reference>
<evidence type="ECO:0000313" key="3">
    <source>
        <dbReference type="EMBL" id="TWU11404.1"/>
    </source>
</evidence>
<evidence type="ECO:0000256" key="2">
    <source>
        <dbReference type="SAM" id="SignalP"/>
    </source>
</evidence>
<dbReference type="Proteomes" id="UP000320735">
    <property type="component" value="Unassembled WGS sequence"/>
</dbReference>
<evidence type="ECO:0000313" key="4">
    <source>
        <dbReference type="Proteomes" id="UP000320735"/>
    </source>
</evidence>
<feature type="signal peptide" evidence="2">
    <location>
        <begin position="1"/>
        <end position="28"/>
    </location>
</feature>
<feature type="chain" id="PRO_5023063591" evidence="2">
    <location>
        <begin position="29"/>
        <end position="254"/>
    </location>
</feature>
<feature type="compositionally biased region" description="Basic and acidic residues" evidence="1">
    <location>
        <begin position="231"/>
        <end position="254"/>
    </location>
</feature>
<dbReference type="EMBL" id="SJPP01000001">
    <property type="protein sequence ID" value="TWU11404.1"/>
    <property type="molecule type" value="Genomic_DNA"/>
</dbReference>
<dbReference type="RefSeq" id="WP_146369017.1">
    <property type="nucleotide sequence ID" value="NZ_SJPP01000001.1"/>
</dbReference>
<gene>
    <name evidence="3" type="ORF">CA54_02110</name>
</gene>
<dbReference type="OrthoDB" id="271268at2"/>
<protein>
    <submittedName>
        <fullName evidence="3">Uncharacterized protein</fullName>
    </submittedName>
</protein>
<feature type="region of interest" description="Disordered" evidence="1">
    <location>
        <begin position="220"/>
        <end position="254"/>
    </location>
</feature>
<comment type="caution">
    <text evidence="3">The sequence shown here is derived from an EMBL/GenBank/DDBJ whole genome shotgun (WGS) entry which is preliminary data.</text>
</comment>
<accession>A0A5C6BLN7</accession>
<dbReference type="AlphaFoldDB" id="A0A5C6BLN7"/>
<organism evidence="3 4">
    <name type="scientific">Symmachiella macrocystis</name>
    <dbReference type="NCBI Taxonomy" id="2527985"/>
    <lineage>
        <taxon>Bacteria</taxon>
        <taxon>Pseudomonadati</taxon>
        <taxon>Planctomycetota</taxon>
        <taxon>Planctomycetia</taxon>
        <taxon>Planctomycetales</taxon>
        <taxon>Planctomycetaceae</taxon>
        <taxon>Symmachiella</taxon>
    </lineage>
</organism>
<name>A0A5C6BLN7_9PLAN</name>